<evidence type="ECO:0000313" key="2">
    <source>
        <dbReference type="Proteomes" id="UP000294814"/>
    </source>
</evidence>
<name>A0A4R5F9S8_9FLAO</name>
<reference evidence="1 2" key="1">
    <citation type="submission" date="2019-03" db="EMBL/GenBank/DDBJ databases">
        <title>Novel species of Flavobacterium.</title>
        <authorList>
            <person name="Liu Q."/>
            <person name="Xin Y.-H."/>
        </authorList>
    </citation>
    <scope>NUCLEOTIDE SEQUENCE [LARGE SCALE GENOMIC DNA]</scope>
    <source>
        <strain evidence="1 2">LB3P52</strain>
    </source>
</reference>
<dbReference type="EMBL" id="SMLG01000003">
    <property type="protein sequence ID" value="TDE45355.1"/>
    <property type="molecule type" value="Genomic_DNA"/>
</dbReference>
<dbReference type="Proteomes" id="UP000294814">
    <property type="component" value="Unassembled WGS sequence"/>
</dbReference>
<comment type="caution">
    <text evidence="1">The sequence shown here is derived from an EMBL/GenBank/DDBJ whole genome shotgun (WGS) entry which is preliminary data.</text>
</comment>
<proteinExistence type="predicted"/>
<keyword evidence="2" id="KW-1185">Reference proteome</keyword>
<organism evidence="1 2">
    <name type="scientific">Flavobacterium rhamnosiphilum</name>
    <dbReference type="NCBI Taxonomy" id="2541724"/>
    <lineage>
        <taxon>Bacteria</taxon>
        <taxon>Pseudomonadati</taxon>
        <taxon>Bacteroidota</taxon>
        <taxon>Flavobacteriia</taxon>
        <taxon>Flavobacteriales</taxon>
        <taxon>Flavobacteriaceae</taxon>
        <taxon>Flavobacterium</taxon>
    </lineage>
</organism>
<gene>
    <name evidence="1" type="ORF">E0I26_05225</name>
</gene>
<sequence length="170" mass="18605">MTKFSKLLFSLMSGVFIFGCSSDKDCVKTITIPAYSIHTPTGSSYYPESTREVSCDYVITPISESKTLTNFSYEVLSFNFTPDTGKNTSRLQFEIKLNNLSDFSVNGFPVLTVDADGLESSGGYSNGAISTCSKIEAKSSCIFSYDKESSLEIGKIKSLTLVAVKYYLAK</sequence>
<dbReference type="AlphaFoldDB" id="A0A4R5F9S8"/>
<dbReference type="PROSITE" id="PS51257">
    <property type="entry name" value="PROKAR_LIPOPROTEIN"/>
    <property type="match status" value="1"/>
</dbReference>
<dbReference type="OrthoDB" id="1357614at2"/>
<accession>A0A4R5F9S8</accession>
<evidence type="ECO:0000313" key="1">
    <source>
        <dbReference type="EMBL" id="TDE45355.1"/>
    </source>
</evidence>
<dbReference type="RefSeq" id="WP_131915447.1">
    <property type="nucleotide sequence ID" value="NZ_SMLG01000003.1"/>
</dbReference>
<protein>
    <submittedName>
        <fullName evidence="1">Uncharacterized protein</fullName>
    </submittedName>
</protein>